<evidence type="ECO:0000256" key="1">
    <source>
        <dbReference type="SAM" id="Phobius"/>
    </source>
</evidence>
<dbReference type="InterPro" id="IPR058319">
    <property type="entry name" value="DUF8006"/>
</dbReference>
<keyword evidence="1" id="KW-1133">Transmembrane helix</keyword>
<organism evidence="3 4">
    <name type="scientific">Halomicrobium zhouii</name>
    <dbReference type="NCBI Taxonomy" id="767519"/>
    <lineage>
        <taxon>Archaea</taxon>
        <taxon>Methanobacteriati</taxon>
        <taxon>Methanobacteriota</taxon>
        <taxon>Stenosarchaea group</taxon>
        <taxon>Halobacteria</taxon>
        <taxon>Halobacteriales</taxon>
        <taxon>Haloarculaceae</taxon>
        <taxon>Halomicrobium</taxon>
    </lineage>
</organism>
<evidence type="ECO:0000313" key="3">
    <source>
        <dbReference type="EMBL" id="SFR99832.1"/>
    </source>
</evidence>
<keyword evidence="1" id="KW-0472">Membrane</keyword>
<evidence type="ECO:0000313" key="4">
    <source>
        <dbReference type="Proteomes" id="UP000199062"/>
    </source>
</evidence>
<dbReference type="RefSeq" id="WP_089816641.1">
    <property type="nucleotide sequence ID" value="NZ_FOZK01000002.1"/>
</dbReference>
<dbReference type="Pfam" id="PF26028">
    <property type="entry name" value="DUF8006"/>
    <property type="match status" value="1"/>
</dbReference>
<keyword evidence="4" id="KW-1185">Reference proteome</keyword>
<proteinExistence type="predicted"/>
<reference evidence="3 4" key="1">
    <citation type="submission" date="2016-10" db="EMBL/GenBank/DDBJ databases">
        <authorList>
            <person name="de Groot N.N."/>
        </authorList>
    </citation>
    <scope>NUCLEOTIDE SEQUENCE [LARGE SCALE GENOMIC DNA]</scope>
    <source>
        <strain evidence="3 4">CGMCC 1.10457</strain>
    </source>
</reference>
<feature type="domain" description="DUF8006" evidence="2">
    <location>
        <begin position="4"/>
        <end position="95"/>
    </location>
</feature>
<dbReference type="AlphaFoldDB" id="A0A1I6L8T5"/>
<name>A0A1I6L8T5_9EURY</name>
<gene>
    <name evidence="3" type="ORF">SAMN05216559_2268</name>
</gene>
<dbReference type="EMBL" id="FOZK01000002">
    <property type="protein sequence ID" value="SFR99832.1"/>
    <property type="molecule type" value="Genomic_DNA"/>
</dbReference>
<feature type="transmembrane region" description="Helical" evidence="1">
    <location>
        <begin position="42"/>
        <end position="61"/>
    </location>
</feature>
<feature type="transmembrane region" description="Helical" evidence="1">
    <location>
        <begin position="12"/>
        <end position="35"/>
    </location>
</feature>
<dbReference type="OrthoDB" id="213516at2157"/>
<keyword evidence="1" id="KW-0812">Transmembrane</keyword>
<accession>A0A1I6L8T5</accession>
<sequence>MLALPLQVVDSFLFNYNIGDVLLLVAVLGAVGILVQRSNKLFGLHLLTFGLLFVVLPGNMLEPKAGSLLASVAMYKFVGLALLVMAPVIFAVSRR</sequence>
<feature type="transmembrane region" description="Helical" evidence="1">
    <location>
        <begin position="73"/>
        <end position="92"/>
    </location>
</feature>
<dbReference type="Proteomes" id="UP000199062">
    <property type="component" value="Unassembled WGS sequence"/>
</dbReference>
<protein>
    <recommendedName>
        <fullName evidence="2">DUF8006 domain-containing protein</fullName>
    </recommendedName>
</protein>
<evidence type="ECO:0000259" key="2">
    <source>
        <dbReference type="Pfam" id="PF26028"/>
    </source>
</evidence>